<name>A0A2H0RET3_9BACT</name>
<dbReference type="EMBL" id="PCYI01000007">
    <property type="protein sequence ID" value="PIR45049.1"/>
    <property type="molecule type" value="Genomic_DNA"/>
</dbReference>
<dbReference type="Gene3D" id="3.60.15.10">
    <property type="entry name" value="Ribonuclease Z/Hydroxyacylglutathione hydrolase-like"/>
    <property type="match status" value="1"/>
</dbReference>
<dbReference type="PANTHER" id="PTHR39189">
    <property type="entry name" value="UPF0173 METAL-DEPENDENT HYDROLASE YTKL"/>
    <property type="match status" value="1"/>
</dbReference>
<proteinExistence type="predicted"/>
<sequence>MVITYYGLAACKVQYSSTVLAFSPVSKKSSYRASTFGADLALIAVNHPDYNGRDQVAFGSKEPFVIDGPGEYEVNGIYVRGFGVLQKKPKEEGGTMRVNTIYSVLFEGVNLCHLGCLDSKELAPEVTESLGEIDVLFLPIFKNTLDDSVASKLANTLNPKIVVPLYDDHDTGEKSLSQFLKESGRGGLKPEDRLTLRKKDLEGKVREVVLLEPNGKTA</sequence>
<reference evidence="1 2" key="1">
    <citation type="submission" date="2017-09" db="EMBL/GenBank/DDBJ databases">
        <title>Depth-based differentiation of microbial function through sediment-hosted aquifers and enrichment of novel symbionts in the deep terrestrial subsurface.</title>
        <authorList>
            <person name="Probst A.J."/>
            <person name="Ladd B."/>
            <person name="Jarett J.K."/>
            <person name="Geller-Mcgrath D.E."/>
            <person name="Sieber C.M."/>
            <person name="Emerson J.B."/>
            <person name="Anantharaman K."/>
            <person name="Thomas B.C."/>
            <person name="Malmstrom R."/>
            <person name="Stieglmeier M."/>
            <person name="Klingl A."/>
            <person name="Woyke T."/>
            <person name="Ryan C.M."/>
            <person name="Banfield J.F."/>
        </authorList>
    </citation>
    <scope>NUCLEOTIDE SEQUENCE [LARGE SCALE GENOMIC DNA]</scope>
    <source>
        <strain evidence="1">CG10_big_fil_rev_8_21_14_0_10_51_16</strain>
    </source>
</reference>
<dbReference type="AlphaFoldDB" id="A0A2H0RET3"/>
<comment type="caution">
    <text evidence="1">The sequence shown here is derived from an EMBL/GenBank/DDBJ whole genome shotgun (WGS) entry which is preliminary data.</text>
</comment>
<evidence type="ECO:0000313" key="2">
    <source>
        <dbReference type="Proteomes" id="UP000228767"/>
    </source>
</evidence>
<protein>
    <recommendedName>
        <fullName evidence="3">Lactamase</fullName>
    </recommendedName>
</protein>
<evidence type="ECO:0008006" key="3">
    <source>
        <dbReference type="Google" id="ProtNLM"/>
    </source>
</evidence>
<dbReference type="InterPro" id="IPR036866">
    <property type="entry name" value="RibonucZ/Hydroxyglut_hydro"/>
</dbReference>
<dbReference type="Proteomes" id="UP000228767">
    <property type="component" value="Unassembled WGS sequence"/>
</dbReference>
<dbReference type="Pfam" id="PF13483">
    <property type="entry name" value="Lactamase_B_3"/>
    <property type="match status" value="1"/>
</dbReference>
<gene>
    <name evidence="1" type="ORF">COV10_01360</name>
</gene>
<organism evidence="1 2">
    <name type="scientific">Candidatus Vogelbacteria bacterium CG10_big_fil_rev_8_21_14_0_10_51_16</name>
    <dbReference type="NCBI Taxonomy" id="1975045"/>
    <lineage>
        <taxon>Bacteria</taxon>
        <taxon>Candidatus Vogeliibacteriota</taxon>
    </lineage>
</organism>
<evidence type="ECO:0000313" key="1">
    <source>
        <dbReference type="EMBL" id="PIR45049.1"/>
    </source>
</evidence>
<accession>A0A2H0RET3</accession>
<dbReference type="PANTHER" id="PTHR39189:SF1">
    <property type="entry name" value="UPF0173 METAL-DEPENDENT HYDROLASE YTKL"/>
    <property type="match status" value="1"/>
</dbReference>